<keyword evidence="5 8" id="KW-1133">Transmembrane helix</keyword>
<evidence type="ECO:0000256" key="6">
    <source>
        <dbReference type="ARBA" id="ARBA00023065"/>
    </source>
</evidence>
<evidence type="ECO:0000256" key="3">
    <source>
        <dbReference type="ARBA" id="ARBA00022475"/>
    </source>
</evidence>
<feature type="transmembrane region" description="Helical" evidence="8">
    <location>
        <begin position="7"/>
        <end position="29"/>
    </location>
</feature>
<keyword evidence="7 8" id="KW-0472">Membrane</keyword>
<reference evidence="9 10" key="1">
    <citation type="submission" date="2018-02" db="EMBL/GenBank/DDBJ databases">
        <title>Genomic Encyclopedia of Archaeal and Bacterial Type Strains, Phase II (KMG-II): from individual species to whole genera.</title>
        <authorList>
            <person name="Goeker M."/>
        </authorList>
    </citation>
    <scope>NUCLEOTIDE SEQUENCE [LARGE SCALE GENOMIC DNA]</scope>
    <source>
        <strain evidence="9 10">DSM 29526</strain>
    </source>
</reference>
<gene>
    <name evidence="9" type="ORF">CLV84_2956</name>
</gene>
<feature type="transmembrane region" description="Helical" evidence="8">
    <location>
        <begin position="41"/>
        <end position="59"/>
    </location>
</feature>
<feature type="transmembrane region" description="Helical" evidence="8">
    <location>
        <begin position="312"/>
        <end position="336"/>
    </location>
</feature>
<feature type="transmembrane region" description="Helical" evidence="8">
    <location>
        <begin position="367"/>
        <end position="386"/>
    </location>
</feature>
<dbReference type="GO" id="GO:0030001">
    <property type="term" value="P:metal ion transport"/>
    <property type="evidence" value="ECO:0007669"/>
    <property type="project" value="UniProtKB-ARBA"/>
</dbReference>
<dbReference type="Proteomes" id="UP000237662">
    <property type="component" value="Unassembled WGS sequence"/>
</dbReference>
<dbReference type="EMBL" id="PTJC01000006">
    <property type="protein sequence ID" value="PPK86039.1"/>
    <property type="molecule type" value="Genomic_DNA"/>
</dbReference>
<dbReference type="GO" id="GO:0008324">
    <property type="term" value="F:monoatomic cation transmembrane transporter activity"/>
    <property type="evidence" value="ECO:0007669"/>
    <property type="project" value="InterPro"/>
</dbReference>
<dbReference type="AlphaFoldDB" id="A0A2S6I4M2"/>
<sequence length="582" mass="64787">MHFNRQFLYRTALWASLLGVAAFVVDFGFDQTRLTQQIFDGFYFLVIALGLASTFFRYFGNSSLLQRRVFAFDALSVGYTLYIFYMYLFVGQAFETDLILENPVWVVAAVILTFFREFFSLRLSLNQTYLNPAQLFIFSFLAIIFTGSLLLMLPNAANQPISFLDALFTSTSAVCVTGLIVVDTATFFTRFGQSIILVLIQVGGLGILTFASYFSYFFKGASTYENQLTISEMTNSDKIGEVFQTLKQILLITLTVEAVSAFFIFLSLGGGTFPSFVERAYFSVFHAVSAFCNAGFSTLSNGLYEEPFRVNYGMQLIIIATFVLGGLGFPIVVNLLKYFRYKLAQLLFRRTDPVRHRPWLLNLNSRINLVTTASLFTIGFLAYFILEYDATLADRTPFGKVVTALFGGATPRTAGFNTVDMTALTFPTVMLTYLLMWIGASPASTGGGIKTSTIAIAVLNFFSLAKGKERIEVFRREIAGISVKRAFATISLSLLVIGLAILLIAIFDPEKNLINIGFECFSAYSTVGLSLGITGQLSAQSKLVIIAVMFIGRVSMLSILIATFRKTRHKNYRYPTEELTIN</sequence>
<keyword evidence="6" id="KW-0406">Ion transport</keyword>
<dbReference type="RefSeq" id="WP_104420507.1">
    <property type="nucleotide sequence ID" value="NZ_PTJC01000006.1"/>
</dbReference>
<feature type="transmembrane region" description="Helical" evidence="8">
    <location>
        <begin position="249"/>
        <end position="268"/>
    </location>
</feature>
<evidence type="ECO:0000256" key="5">
    <source>
        <dbReference type="ARBA" id="ARBA00022989"/>
    </source>
</evidence>
<keyword evidence="10" id="KW-1185">Reference proteome</keyword>
<dbReference type="PANTHER" id="PTHR32024">
    <property type="entry name" value="TRK SYSTEM POTASSIUM UPTAKE PROTEIN TRKG-RELATED"/>
    <property type="match status" value="1"/>
</dbReference>
<feature type="transmembrane region" description="Helical" evidence="8">
    <location>
        <begin position="195"/>
        <end position="218"/>
    </location>
</feature>
<dbReference type="InterPro" id="IPR003445">
    <property type="entry name" value="Cat_transpt"/>
</dbReference>
<evidence type="ECO:0000313" key="10">
    <source>
        <dbReference type="Proteomes" id="UP000237662"/>
    </source>
</evidence>
<dbReference type="GO" id="GO:0005886">
    <property type="term" value="C:plasma membrane"/>
    <property type="evidence" value="ECO:0007669"/>
    <property type="project" value="UniProtKB-SubCell"/>
</dbReference>
<feature type="transmembrane region" description="Helical" evidence="8">
    <location>
        <begin position="102"/>
        <end position="123"/>
    </location>
</feature>
<evidence type="ECO:0000256" key="2">
    <source>
        <dbReference type="ARBA" id="ARBA00022448"/>
    </source>
</evidence>
<evidence type="ECO:0000313" key="9">
    <source>
        <dbReference type="EMBL" id="PPK86039.1"/>
    </source>
</evidence>
<proteinExistence type="predicted"/>
<evidence type="ECO:0000256" key="4">
    <source>
        <dbReference type="ARBA" id="ARBA00022692"/>
    </source>
</evidence>
<comment type="subcellular location">
    <subcellularLocation>
        <location evidence="1">Cell membrane</location>
        <topology evidence="1">Multi-pass membrane protein</topology>
    </subcellularLocation>
</comment>
<protein>
    <submittedName>
        <fullName evidence="9">Trk-type K+ transport system membrane component</fullName>
    </submittedName>
</protein>
<keyword evidence="2" id="KW-0813">Transport</keyword>
<feature type="transmembrane region" description="Helical" evidence="8">
    <location>
        <begin position="166"/>
        <end position="188"/>
    </location>
</feature>
<feature type="transmembrane region" description="Helical" evidence="8">
    <location>
        <begin position="486"/>
        <end position="507"/>
    </location>
</feature>
<name>A0A2S6I4M2_9BACT</name>
<organism evidence="9 10">
    <name type="scientific">Neolewinella xylanilytica</name>
    <dbReference type="NCBI Taxonomy" id="1514080"/>
    <lineage>
        <taxon>Bacteria</taxon>
        <taxon>Pseudomonadati</taxon>
        <taxon>Bacteroidota</taxon>
        <taxon>Saprospiria</taxon>
        <taxon>Saprospirales</taxon>
        <taxon>Lewinellaceae</taxon>
        <taxon>Neolewinella</taxon>
    </lineage>
</organism>
<dbReference type="Pfam" id="PF02386">
    <property type="entry name" value="TrkH"/>
    <property type="match status" value="1"/>
</dbReference>
<feature type="transmembrane region" description="Helical" evidence="8">
    <location>
        <begin position="446"/>
        <end position="465"/>
    </location>
</feature>
<feature type="transmembrane region" description="Helical" evidence="8">
    <location>
        <begin position="71"/>
        <end position="90"/>
    </location>
</feature>
<dbReference type="OrthoDB" id="9810952at2"/>
<feature type="transmembrane region" description="Helical" evidence="8">
    <location>
        <begin position="543"/>
        <end position="564"/>
    </location>
</feature>
<feature type="transmembrane region" description="Helical" evidence="8">
    <location>
        <begin position="135"/>
        <end position="154"/>
    </location>
</feature>
<accession>A0A2S6I4M2</accession>
<evidence type="ECO:0000256" key="1">
    <source>
        <dbReference type="ARBA" id="ARBA00004651"/>
    </source>
</evidence>
<comment type="caution">
    <text evidence="9">The sequence shown here is derived from an EMBL/GenBank/DDBJ whole genome shotgun (WGS) entry which is preliminary data.</text>
</comment>
<keyword evidence="3" id="KW-1003">Cell membrane</keyword>
<feature type="transmembrane region" description="Helical" evidence="8">
    <location>
        <begin position="280"/>
        <end position="300"/>
    </location>
</feature>
<evidence type="ECO:0000256" key="7">
    <source>
        <dbReference type="ARBA" id="ARBA00023136"/>
    </source>
</evidence>
<keyword evidence="4 8" id="KW-0812">Transmembrane</keyword>
<evidence type="ECO:0000256" key="8">
    <source>
        <dbReference type="SAM" id="Phobius"/>
    </source>
</evidence>
<dbReference type="PANTHER" id="PTHR32024:SF1">
    <property type="entry name" value="KTR SYSTEM POTASSIUM UPTAKE PROTEIN B"/>
    <property type="match status" value="1"/>
</dbReference>